<evidence type="ECO:0000313" key="1">
    <source>
        <dbReference type="EMBL" id="CAG5038283.1"/>
    </source>
</evidence>
<keyword evidence="2" id="KW-1185">Reference proteome</keyword>
<dbReference type="PANTHER" id="PTHR45913:SF10">
    <property type="entry name" value="DUF4371 DOMAIN-CONTAINING PROTEIN"/>
    <property type="match status" value="1"/>
</dbReference>
<protein>
    <submittedName>
        <fullName evidence="1">(apollo) hypothetical protein</fullName>
    </submittedName>
</protein>
<name>A0A8S3XW47_PARAO</name>
<dbReference type="OrthoDB" id="7465310at2759"/>
<gene>
    <name evidence="1" type="ORF">PAPOLLO_LOCUS21321</name>
</gene>
<reference evidence="1" key="1">
    <citation type="submission" date="2021-04" db="EMBL/GenBank/DDBJ databases">
        <authorList>
            <person name="Tunstrom K."/>
        </authorList>
    </citation>
    <scope>NUCLEOTIDE SEQUENCE</scope>
</reference>
<dbReference type="EMBL" id="CAJQZP010001306">
    <property type="protein sequence ID" value="CAG5038283.1"/>
    <property type="molecule type" value="Genomic_DNA"/>
</dbReference>
<evidence type="ECO:0000313" key="2">
    <source>
        <dbReference type="Proteomes" id="UP000691718"/>
    </source>
</evidence>
<sequence length="170" mass="19446">MKGHTKGCDFMEALKKFVEKYGIPVSKMISVCIDGCPSMLVANNDLIALMKRELNIPNWLPIHCLLHQETLIIEWAKCGDGYLSTIPTLLWTFGASAFAHRLITCMFRRFMFRRVTLWEQIVQGATILDEKNLANQTSVEQWLIWLCGAAPLAIYIYTKPRPSSPPIMIW</sequence>
<comment type="caution">
    <text evidence="1">The sequence shown here is derived from an EMBL/GenBank/DDBJ whole genome shotgun (WGS) entry which is preliminary data.</text>
</comment>
<accession>A0A8S3XW47</accession>
<dbReference type="AlphaFoldDB" id="A0A8S3XW47"/>
<dbReference type="Proteomes" id="UP000691718">
    <property type="component" value="Unassembled WGS sequence"/>
</dbReference>
<proteinExistence type="predicted"/>
<dbReference type="PANTHER" id="PTHR45913">
    <property type="entry name" value="EPM2A-INTERACTING PROTEIN 1"/>
    <property type="match status" value="1"/>
</dbReference>
<organism evidence="1 2">
    <name type="scientific">Parnassius apollo</name>
    <name type="common">Apollo butterfly</name>
    <name type="synonym">Papilio apollo</name>
    <dbReference type="NCBI Taxonomy" id="110799"/>
    <lineage>
        <taxon>Eukaryota</taxon>
        <taxon>Metazoa</taxon>
        <taxon>Ecdysozoa</taxon>
        <taxon>Arthropoda</taxon>
        <taxon>Hexapoda</taxon>
        <taxon>Insecta</taxon>
        <taxon>Pterygota</taxon>
        <taxon>Neoptera</taxon>
        <taxon>Endopterygota</taxon>
        <taxon>Lepidoptera</taxon>
        <taxon>Glossata</taxon>
        <taxon>Ditrysia</taxon>
        <taxon>Papilionoidea</taxon>
        <taxon>Papilionidae</taxon>
        <taxon>Parnassiinae</taxon>
        <taxon>Parnassini</taxon>
        <taxon>Parnassius</taxon>
        <taxon>Parnassius</taxon>
    </lineage>
</organism>